<dbReference type="Pfam" id="PF13456">
    <property type="entry name" value="RVT_3"/>
    <property type="match status" value="1"/>
</dbReference>
<evidence type="ECO:0000259" key="1">
    <source>
        <dbReference type="Pfam" id="PF13456"/>
    </source>
</evidence>
<dbReference type="AlphaFoldDB" id="A0A8B8ZYQ1"/>
<dbReference type="InterPro" id="IPR012337">
    <property type="entry name" value="RNaseH-like_sf"/>
</dbReference>
<dbReference type="PANTHER" id="PTHR47074:SF11">
    <property type="entry name" value="REVERSE TRANSCRIPTASE-LIKE PROTEIN"/>
    <property type="match status" value="1"/>
</dbReference>
<feature type="domain" description="RNase H type-1" evidence="1">
    <location>
        <begin position="96"/>
        <end position="218"/>
    </location>
</feature>
<sequence length="254" mass="27400">MIQQWLACPQTCREAIRATCTALQIWLARNARTLGERRVSPRFVAEFARAQALEIRPSSDRPSIAWDTWGSLSASAASQMVYFTWELPPPSFLKVNFDGSVQDGGAQGGAGFVIRGPHSRVVAAGGCQLFGISVPGAELRAAWAGLRYARQVLGAGSVVLEGDSATVIGWIQQGLRGVGIDHPLTRDIRMMCGAGVAVEAKHVFREANGAADWVAAFAAYHSGYTLWVGEAELPLALRELVYFDLIGCIHTRCV</sequence>
<dbReference type="GeneID" id="120107476"/>
<organism evidence="2 3">
    <name type="scientific">Phoenix dactylifera</name>
    <name type="common">Date palm</name>
    <dbReference type="NCBI Taxonomy" id="42345"/>
    <lineage>
        <taxon>Eukaryota</taxon>
        <taxon>Viridiplantae</taxon>
        <taxon>Streptophyta</taxon>
        <taxon>Embryophyta</taxon>
        <taxon>Tracheophyta</taxon>
        <taxon>Spermatophyta</taxon>
        <taxon>Magnoliopsida</taxon>
        <taxon>Liliopsida</taxon>
        <taxon>Arecaceae</taxon>
        <taxon>Coryphoideae</taxon>
        <taxon>Phoeniceae</taxon>
        <taxon>Phoenix</taxon>
    </lineage>
</organism>
<dbReference type="KEGG" id="pda:120107476"/>
<evidence type="ECO:0000313" key="2">
    <source>
        <dbReference type="Proteomes" id="UP000228380"/>
    </source>
</evidence>
<dbReference type="InterPro" id="IPR002156">
    <property type="entry name" value="RNaseH_domain"/>
</dbReference>
<dbReference type="PANTHER" id="PTHR47074">
    <property type="entry name" value="BNAC02G40300D PROTEIN"/>
    <property type="match status" value="1"/>
</dbReference>
<evidence type="ECO:0000313" key="3">
    <source>
        <dbReference type="RefSeq" id="XP_038976683.1"/>
    </source>
</evidence>
<dbReference type="RefSeq" id="XP_038976683.1">
    <property type="nucleotide sequence ID" value="XM_039120755.1"/>
</dbReference>
<dbReference type="GO" id="GO:0004523">
    <property type="term" value="F:RNA-DNA hybrid ribonuclease activity"/>
    <property type="evidence" value="ECO:0007669"/>
    <property type="project" value="InterPro"/>
</dbReference>
<keyword evidence="2" id="KW-1185">Reference proteome</keyword>
<dbReference type="CDD" id="cd06222">
    <property type="entry name" value="RNase_H_like"/>
    <property type="match status" value="1"/>
</dbReference>
<dbReference type="SUPFAM" id="SSF53098">
    <property type="entry name" value="Ribonuclease H-like"/>
    <property type="match status" value="1"/>
</dbReference>
<dbReference type="InterPro" id="IPR044730">
    <property type="entry name" value="RNase_H-like_dom_plant"/>
</dbReference>
<dbReference type="OrthoDB" id="1906820at2759"/>
<name>A0A8B8ZYQ1_PHODC</name>
<protein>
    <submittedName>
        <fullName evidence="3">Uncharacterized protein LOC120107476</fullName>
    </submittedName>
</protein>
<dbReference type="Proteomes" id="UP000228380">
    <property type="component" value="Unplaced"/>
</dbReference>
<dbReference type="InterPro" id="IPR036397">
    <property type="entry name" value="RNaseH_sf"/>
</dbReference>
<dbReference type="GO" id="GO:0003676">
    <property type="term" value="F:nucleic acid binding"/>
    <property type="evidence" value="ECO:0007669"/>
    <property type="project" value="InterPro"/>
</dbReference>
<accession>A0A8B8ZYQ1</accession>
<reference evidence="3" key="1">
    <citation type="submission" date="2025-08" db="UniProtKB">
        <authorList>
            <consortium name="RefSeq"/>
        </authorList>
    </citation>
    <scope>IDENTIFICATION</scope>
    <source>
        <tissue evidence="3">Young leaves</tissue>
    </source>
</reference>
<dbReference type="InterPro" id="IPR052929">
    <property type="entry name" value="RNase_H-like_EbsB-rel"/>
</dbReference>
<dbReference type="Gene3D" id="3.30.420.10">
    <property type="entry name" value="Ribonuclease H-like superfamily/Ribonuclease H"/>
    <property type="match status" value="1"/>
</dbReference>
<proteinExistence type="predicted"/>
<gene>
    <name evidence="3" type="primary">LOC120107476</name>
</gene>